<evidence type="ECO:0000313" key="1">
    <source>
        <dbReference type="EMBL" id="ERM99211.1"/>
    </source>
</evidence>
<gene>
    <name evidence="1" type="ORF">AMTR_s00092p00109460</name>
</gene>
<sequence length="144" mass="16645">MEKEMQKMGSISFRAAEFRSLSQADGFSLELDDVEDLKYISLRDIIPLSHGFKPWLETNGFDSSQITIKNQLVKQAASAYLQSTAILAIRERSCMARIWTRVWSRVMAHVVDPVFSCVRYLAERTRWLVTHMTRQIDGLLRVMC</sequence>
<accession>W1NQL7</accession>
<dbReference type="EMBL" id="KI395040">
    <property type="protein sequence ID" value="ERM99211.1"/>
    <property type="molecule type" value="Genomic_DNA"/>
</dbReference>
<dbReference type="PANTHER" id="PTHR34569">
    <property type="entry name" value="EXPRESSED PROTEIN"/>
    <property type="match status" value="1"/>
</dbReference>
<keyword evidence="2" id="KW-1185">Reference proteome</keyword>
<dbReference type="STRING" id="13333.W1NQL7"/>
<dbReference type="AlphaFoldDB" id="W1NQL7"/>
<organism evidence="1 2">
    <name type="scientific">Amborella trichopoda</name>
    <dbReference type="NCBI Taxonomy" id="13333"/>
    <lineage>
        <taxon>Eukaryota</taxon>
        <taxon>Viridiplantae</taxon>
        <taxon>Streptophyta</taxon>
        <taxon>Embryophyta</taxon>
        <taxon>Tracheophyta</taxon>
        <taxon>Spermatophyta</taxon>
        <taxon>Magnoliopsida</taxon>
        <taxon>Amborellales</taxon>
        <taxon>Amborellaceae</taxon>
        <taxon>Amborella</taxon>
    </lineage>
</organism>
<dbReference type="PANTHER" id="PTHR34569:SF2">
    <property type="entry name" value="EXPRESSED PROTEIN"/>
    <property type="match status" value="1"/>
</dbReference>
<reference evidence="2" key="1">
    <citation type="journal article" date="2013" name="Science">
        <title>The Amborella genome and the evolution of flowering plants.</title>
        <authorList>
            <consortium name="Amborella Genome Project"/>
        </authorList>
    </citation>
    <scope>NUCLEOTIDE SEQUENCE [LARGE SCALE GENOMIC DNA]</scope>
</reference>
<evidence type="ECO:0000313" key="2">
    <source>
        <dbReference type="Proteomes" id="UP000017836"/>
    </source>
</evidence>
<dbReference type="HOGENOM" id="CLU_1799057_0_0_1"/>
<proteinExistence type="predicted"/>
<dbReference type="eggNOG" id="ENOG502S702">
    <property type="taxonomic scope" value="Eukaryota"/>
</dbReference>
<dbReference type="Gramene" id="ERM99211">
    <property type="protein sequence ID" value="ERM99211"/>
    <property type="gene ID" value="AMTR_s00092p00109460"/>
</dbReference>
<dbReference type="Proteomes" id="UP000017836">
    <property type="component" value="Unassembled WGS sequence"/>
</dbReference>
<name>W1NQL7_AMBTC</name>
<protein>
    <submittedName>
        <fullName evidence="1">Uncharacterized protein</fullName>
    </submittedName>
</protein>